<dbReference type="SUPFAM" id="SSF51445">
    <property type="entry name" value="(Trans)glycosidases"/>
    <property type="match status" value="1"/>
</dbReference>
<protein>
    <recommendedName>
        <fullName evidence="3">mannan endo-1,4-beta-mannosidase</fullName>
        <ecNumber evidence="3">3.2.1.78</ecNumber>
    </recommendedName>
</protein>
<dbReference type="GO" id="GO:0016985">
    <property type="term" value="F:mannan endo-1,4-beta-mannosidase activity"/>
    <property type="evidence" value="ECO:0007669"/>
    <property type="project" value="TreeGrafter"/>
</dbReference>
<evidence type="ECO:0000313" key="10">
    <source>
        <dbReference type="EMBL" id="TWC07543.1"/>
    </source>
</evidence>
<accession>A0A560MJN1</accession>
<feature type="domain" description="Glycoside hydrolase family 5" evidence="9">
    <location>
        <begin position="189"/>
        <end position="384"/>
    </location>
</feature>
<dbReference type="EC" id="3.2.1.78" evidence="3"/>
<proteinExistence type="predicted"/>
<dbReference type="InterPro" id="IPR001547">
    <property type="entry name" value="Glyco_hydro_5"/>
</dbReference>
<gene>
    <name evidence="10" type="ORF">FBZ93_101836</name>
</gene>
<evidence type="ECO:0000256" key="5">
    <source>
        <dbReference type="ARBA" id="ARBA00022729"/>
    </source>
</evidence>
<keyword evidence="4" id="KW-0964">Secreted</keyword>
<comment type="subcellular location">
    <subcellularLocation>
        <location evidence="2">Secreted</location>
    </subcellularLocation>
</comment>
<dbReference type="Gene3D" id="3.20.20.80">
    <property type="entry name" value="Glycosidases"/>
    <property type="match status" value="1"/>
</dbReference>
<organism evidence="10 11">
    <name type="scientific">Bradyrhizobium macuxiense</name>
    <dbReference type="NCBI Taxonomy" id="1755647"/>
    <lineage>
        <taxon>Bacteria</taxon>
        <taxon>Pseudomonadati</taxon>
        <taxon>Pseudomonadota</taxon>
        <taxon>Alphaproteobacteria</taxon>
        <taxon>Hyphomicrobiales</taxon>
        <taxon>Nitrobacteraceae</taxon>
        <taxon>Bradyrhizobium</taxon>
    </lineage>
</organism>
<evidence type="ECO:0000256" key="7">
    <source>
        <dbReference type="ARBA" id="ARBA00023295"/>
    </source>
</evidence>
<comment type="catalytic activity">
    <reaction evidence="1">
        <text>Random hydrolysis of (1-&gt;4)-beta-D-mannosidic linkages in mannans, galactomannans and glucomannans.</text>
        <dbReference type="EC" id="3.2.1.78"/>
    </reaction>
</comment>
<dbReference type="EMBL" id="VITY01000001">
    <property type="protein sequence ID" value="TWC07543.1"/>
    <property type="molecule type" value="Genomic_DNA"/>
</dbReference>
<keyword evidence="6" id="KW-0378">Hydrolase</keyword>
<sequence>MRGCSASRPPSPSERDAEGSNPSGKLRSAARNSHVEGMIVGWKRAKDRLRDTGLRVLVFALLCAPTIVSAADGQAADNPPSTPFVKTEGTRFTAGGKPFFVTGVNNHYLTFGSEAEVTRVLDDAVAMGANVVRTFLQPVIGSLDGSMATIWQWRMKADSSDLGVKGTFLIYWDDREGGMAFNDGINGMQKVDFLIAEASKRHLKLIIAFLDFWDYTGGAQQMRAWYGSQDKSGFFFRDRRTRRDYMSWVRHVVQRVNPITGIAYRDDPVIMAWELMNEGNANPESLRLAWTTEMSAYVKFLDPNHLVSSGNAGNAAVADKLSDLTIATLDYGTWHGYPLYYNLTTQQFGDTITEFCQIAARVNKPVLLEEFGYARSNADSASAYTMWLDKLERDPNCAGWLVWRLVSRQDSGRFPADEHDQFDIRNDGSAIWNVFKAATARATQSRQTNRASDSGRAVR</sequence>
<dbReference type="PANTHER" id="PTHR31451">
    <property type="match status" value="1"/>
</dbReference>
<dbReference type="InterPro" id="IPR045053">
    <property type="entry name" value="MAN-like"/>
</dbReference>
<evidence type="ECO:0000256" key="1">
    <source>
        <dbReference type="ARBA" id="ARBA00001678"/>
    </source>
</evidence>
<evidence type="ECO:0000256" key="2">
    <source>
        <dbReference type="ARBA" id="ARBA00004613"/>
    </source>
</evidence>
<dbReference type="GO" id="GO:0000272">
    <property type="term" value="P:polysaccharide catabolic process"/>
    <property type="evidence" value="ECO:0007669"/>
    <property type="project" value="InterPro"/>
</dbReference>
<evidence type="ECO:0000259" key="9">
    <source>
        <dbReference type="Pfam" id="PF26410"/>
    </source>
</evidence>
<name>A0A560MJN1_9BRAD</name>
<dbReference type="PANTHER" id="PTHR31451:SF39">
    <property type="entry name" value="MANNAN ENDO-1,4-BETA-MANNOSIDASE 1"/>
    <property type="match status" value="1"/>
</dbReference>
<evidence type="ECO:0000256" key="6">
    <source>
        <dbReference type="ARBA" id="ARBA00022801"/>
    </source>
</evidence>
<evidence type="ECO:0000313" key="11">
    <source>
        <dbReference type="Proteomes" id="UP000321304"/>
    </source>
</evidence>
<evidence type="ECO:0000256" key="8">
    <source>
        <dbReference type="SAM" id="MobiDB-lite"/>
    </source>
</evidence>
<reference evidence="10 11" key="1">
    <citation type="submission" date="2019-06" db="EMBL/GenBank/DDBJ databases">
        <title>Genomic Encyclopedia of Type Strains, Phase IV (KMG-V): Genome sequencing to study the core and pangenomes of soil and plant-associated prokaryotes.</title>
        <authorList>
            <person name="Whitman W."/>
        </authorList>
    </citation>
    <scope>NUCLEOTIDE SEQUENCE [LARGE SCALE GENOMIC DNA]</scope>
    <source>
        <strain evidence="10 11">BR 10355</strain>
    </source>
</reference>
<dbReference type="Pfam" id="PF26410">
    <property type="entry name" value="GH5_mannosidase"/>
    <property type="match status" value="1"/>
</dbReference>
<keyword evidence="5" id="KW-0732">Signal</keyword>
<keyword evidence="7" id="KW-0326">Glycosidase</keyword>
<keyword evidence="11" id="KW-1185">Reference proteome</keyword>
<feature type="region of interest" description="Disordered" evidence="8">
    <location>
        <begin position="1"/>
        <end position="30"/>
    </location>
</feature>
<dbReference type="InterPro" id="IPR017853">
    <property type="entry name" value="GH"/>
</dbReference>
<dbReference type="GO" id="GO:0005576">
    <property type="term" value="C:extracellular region"/>
    <property type="evidence" value="ECO:0007669"/>
    <property type="project" value="UniProtKB-SubCell"/>
</dbReference>
<evidence type="ECO:0000256" key="4">
    <source>
        <dbReference type="ARBA" id="ARBA00022525"/>
    </source>
</evidence>
<comment type="caution">
    <text evidence="10">The sequence shown here is derived from an EMBL/GenBank/DDBJ whole genome shotgun (WGS) entry which is preliminary data.</text>
</comment>
<evidence type="ECO:0000256" key="3">
    <source>
        <dbReference type="ARBA" id="ARBA00012706"/>
    </source>
</evidence>
<dbReference type="Proteomes" id="UP000321304">
    <property type="component" value="Unassembled WGS sequence"/>
</dbReference>
<dbReference type="AlphaFoldDB" id="A0A560MJN1"/>